<dbReference type="Pfam" id="PF00550">
    <property type="entry name" value="PP-binding"/>
    <property type="match status" value="1"/>
</dbReference>
<dbReference type="SUPFAM" id="SSF47336">
    <property type="entry name" value="ACP-like"/>
    <property type="match status" value="1"/>
</dbReference>
<gene>
    <name evidence="2" type="ORF">WMO45_09130</name>
</gene>
<reference evidence="2 3" key="1">
    <citation type="submission" date="2024-03" db="EMBL/GenBank/DDBJ databases">
        <title>Human intestinal bacterial collection.</title>
        <authorList>
            <person name="Pauvert C."/>
            <person name="Hitch T.C.A."/>
            <person name="Clavel T."/>
        </authorList>
    </citation>
    <scope>NUCLEOTIDE SEQUENCE [LARGE SCALE GENOMIC DNA]</scope>
    <source>
        <strain evidence="2 3">CLA-AP-H34</strain>
    </source>
</reference>
<dbReference type="EMBL" id="JBBMFT010000004">
    <property type="protein sequence ID" value="MEQ2456686.1"/>
    <property type="molecule type" value="Genomic_DNA"/>
</dbReference>
<evidence type="ECO:0000259" key="1">
    <source>
        <dbReference type="PROSITE" id="PS50075"/>
    </source>
</evidence>
<name>A0ABV1EQ12_9FIRM</name>
<dbReference type="PROSITE" id="PS50075">
    <property type="entry name" value="CARRIER"/>
    <property type="match status" value="1"/>
</dbReference>
<protein>
    <submittedName>
        <fullName evidence="2">Phosphopantetheine-binding protein</fullName>
    </submittedName>
</protein>
<organism evidence="2 3">
    <name type="scientific">Flavonifractor hominis</name>
    <dbReference type="NCBI Taxonomy" id="3133178"/>
    <lineage>
        <taxon>Bacteria</taxon>
        <taxon>Bacillati</taxon>
        <taxon>Bacillota</taxon>
        <taxon>Clostridia</taxon>
        <taxon>Eubacteriales</taxon>
        <taxon>Oscillospiraceae</taxon>
        <taxon>Flavonifractor</taxon>
    </lineage>
</organism>
<dbReference type="RefSeq" id="WP_349140361.1">
    <property type="nucleotide sequence ID" value="NZ_JBBMFT010000004.1"/>
</dbReference>
<sequence>MDLEESVRSLLVQACGTEAVLRPGTDLLEEGLLDSLAMIELLEGLEDLGVILYPTQVPRECFRTVEDILALVAKATETGPDEVNHETTALRPQ</sequence>
<dbReference type="Proteomes" id="UP001440599">
    <property type="component" value="Unassembled WGS sequence"/>
</dbReference>
<proteinExistence type="predicted"/>
<evidence type="ECO:0000313" key="3">
    <source>
        <dbReference type="Proteomes" id="UP001440599"/>
    </source>
</evidence>
<accession>A0ABV1EQ12</accession>
<evidence type="ECO:0000313" key="2">
    <source>
        <dbReference type="EMBL" id="MEQ2456686.1"/>
    </source>
</evidence>
<comment type="caution">
    <text evidence="2">The sequence shown here is derived from an EMBL/GenBank/DDBJ whole genome shotgun (WGS) entry which is preliminary data.</text>
</comment>
<dbReference type="InterPro" id="IPR036736">
    <property type="entry name" value="ACP-like_sf"/>
</dbReference>
<keyword evidence="3" id="KW-1185">Reference proteome</keyword>
<dbReference type="Gene3D" id="1.10.1200.10">
    <property type="entry name" value="ACP-like"/>
    <property type="match status" value="1"/>
</dbReference>
<feature type="domain" description="Carrier" evidence="1">
    <location>
        <begin position="1"/>
        <end position="76"/>
    </location>
</feature>
<dbReference type="InterPro" id="IPR009081">
    <property type="entry name" value="PP-bd_ACP"/>
</dbReference>